<dbReference type="EMBL" id="BAAAQN010000012">
    <property type="protein sequence ID" value="GAA2026420.1"/>
    <property type="molecule type" value="Genomic_DNA"/>
</dbReference>
<keyword evidence="1" id="KW-0805">Transcription regulation</keyword>
<dbReference type="Pfam" id="PF17754">
    <property type="entry name" value="TetR_C_14"/>
    <property type="match status" value="1"/>
</dbReference>
<evidence type="ECO:0000259" key="5">
    <source>
        <dbReference type="PROSITE" id="PS50977"/>
    </source>
</evidence>
<dbReference type="InterPro" id="IPR009057">
    <property type="entry name" value="Homeodomain-like_sf"/>
</dbReference>
<protein>
    <submittedName>
        <fullName evidence="6">TetR family transcriptional regulator</fullName>
    </submittedName>
</protein>
<dbReference type="SUPFAM" id="SSF46689">
    <property type="entry name" value="Homeodomain-like"/>
    <property type="match status" value="1"/>
</dbReference>
<evidence type="ECO:0000313" key="6">
    <source>
        <dbReference type="EMBL" id="GAA2026420.1"/>
    </source>
</evidence>
<gene>
    <name evidence="6" type="ORF">GCM10009839_26060</name>
</gene>
<reference evidence="7" key="1">
    <citation type="journal article" date="2019" name="Int. J. Syst. Evol. Microbiol.">
        <title>The Global Catalogue of Microorganisms (GCM) 10K type strain sequencing project: providing services to taxonomists for standard genome sequencing and annotation.</title>
        <authorList>
            <consortium name="The Broad Institute Genomics Platform"/>
            <consortium name="The Broad Institute Genome Sequencing Center for Infectious Disease"/>
            <person name="Wu L."/>
            <person name="Ma J."/>
        </authorList>
    </citation>
    <scope>NUCLEOTIDE SEQUENCE [LARGE SCALE GENOMIC DNA]</scope>
    <source>
        <strain evidence="7">JCM 16014</strain>
    </source>
</reference>
<evidence type="ECO:0000256" key="3">
    <source>
        <dbReference type="ARBA" id="ARBA00023163"/>
    </source>
</evidence>
<evidence type="ECO:0000256" key="1">
    <source>
        <dbReference type="ARBA" id="ARBA00023015"/>
    </source>
</evidence>
<evidence type="ECO:0000313" key="7">
    <source>
        <dbReference type="Proteomes" id="UP001500751"/>
    </source>
</evidence>
<dbReference type="InterPro" id="IPR001647">
    <property type="entry name" value="HTH_TetR"/>
</dbReference>
<keyword evidence="3" id="KW-0804">Transcription</keyword>
<keyword evidence="2 4" id="KW-0238">DNA-binding</keyword>
<comment type="caution">
    <text evidence="6">The sequence shown here is derived from an EMBL/GenBank/DDBJ whole genome shotgun (WGS) entry which is preliminary data.</text>
</comment>
<dbReference type="PROSITE" id="PS50977">
    <property type="entry name" value="HTH_TETR_2"/>
    <property type="match status" value="1"/>
</dbReference>
<evidence type="ECO:0000256" key="4">
    <source>
        <dbReference type="PROSITE-ProRule" id="PRU00335"/>
    </source>
</evidence>
<dbReference type="Pfam" id="PF00440">
    <property type="entry name" value="TetR_N"/>
    <property type="match status" value="1"/>
</dbReference>
<dbReference type="InterPro" id="IPR050109">
    <property type="entry name" value="HTH-type_TetR-like_transc_reg"/>
</dbReference>
<dbReference type="Proteomes" id="UP001500751">
    <property type="component" value="Unassembled WGS sequence"/>
</dbReference>
<dbReference type="PANTHER" id="PTHR30055">
    <property type="entry name" value="HTH-TYPE TRANSCRIPTIONAL REGULATOR RUTR"/>
    <property type="match status" value="1"/>
</dbReference>
<organism evidence="6 7">
    <name type="scientific">Catenulispora yoronensis</name>
    <dbReference type="NCBI Taxonomy" id="450799"/>
    <lineage>
        <taxon>Bacteria</taxon>
        <taxon>Bacillati</taxon>
        <taxon>Actinomycetota</taxon>
        <taxon>Actinomycetes</taxon>
        <taxon>Catenulisporales</taxon>
        <taxon>Catenulisporaceae</taxon>
        <taxon>Catenulispora</taxon>
    </lineage>
</organism>
<feature type="domain" description="HTH tetR-type" evidence="5">
    <location>
        <begin position="22"/>
        <end position="82"/>
    </location>
</feature>
<dbReference type="Gene3D" id="1.10.10.60">
    <property type="entry name" value="Homeodomain-like"/>
    <property type="match status" value="1"/>
</dbReference>
<accession>A0ABP5FGX6</accession>
<feature type="DNA-binding region" description="H-T-H motif" evidence="4">
    <location>
        <begin position="45"/>
        <end position="64"/>
    </location>
</feature>
<evidence type="ECO:0000256" key="2">
    <source>
        <dbReference type="ARBA" id="ARBA00023125"/>
    </source>
</evidence>
<proteinExistence type="predicted"/>
<name>A0ABP5FGX6_9ACTN</name>
<dbReference type="PRINTS" id="PR00455">
    <property type="entry name" value="HTHTETR"/>
</dbReference>
<dbReference type="InterPro" id="IPR041347">
    <property type="entry name" value="MftR_C"/>
</dbReference>
<sequence>MPPTDRNLRTLAPLGLRERKKAQTRDAIQRHALRLFRQDGYSATTMEQIAAAADVSPSTLYRYFATKEDLVLQDSYDEIVAAVFRAQPPETPPLEGLRLAVHEVLTSIDPEDRAEAAERARLSFTIPEVRGRALEHMLTTADVIAELFAERLNRPTNSLEVRVLSGSVIGAILGAQQLWITDLETDLLDLTERALQCLIDGPTALTGP</sequence>
<dbReference type="PANTHER" id="PTHR30055:SF234">
    <property type="entry name" value="HTH-TYPE TRANSCRIPTIONAL REGULATOR BETI"/>
    <property type="match status" value="1"/>
</dbReference>
<keyword evidence="7" id="KW-1185">Reference proteome</keyword>
<dbReference type="Gene3D" id="1.10.357.10">
    <property type="entry name" value="Tetracycline Repressor, domain 2"/>
    <property type="match status" value="1"/>
</dbReference>